<dbReference type="SUPFAM" id="SSF55811">
    <property type="entry name" value="Nudix"/>
    <property type="match status" value="1"/>
</dbReference>
<dbReference type="RefSeq" id="WP_169589185.1">
    <property type="nucleotide sequence ID" value="NZ_VCQU01000006.1"/>
</dbReference>
<reference evidence="3 4" key="1">
    <citation type="submission" date="2019-05" db="EMBL/GenBank/DDBJ databases">
        <authorList>
            <person name="Lee S.D."/>
        </authorList>
    </citation>
    <scope>NUCLEOTIDE SEQUENCE [LARGE SCALE GENOMIC DNA]</scope>
    <source>
        <strain evidence="3 4">YC2-7</strain>
    </source>
</reference>
<dbReference type="CDD" id="cd04662">
    <property type="entry name" value="NUDIX_Hydrolase"/>
    <property type="match status" value="1"/>
</dbReference>
<dbReference type="InterPro" id="IPR051325">
    <property type="entry name" value="Nudix_hydrolase_domain"/>
</dbReference>
<accession>A0A848KDA5</accession>
<dbReference type="Proteomes" id="UP000535543">
    <property type="component" value="Unassembled WGS sequence"/>
</dbReference>
<keyword evidence="4" id="KW-1185">Reference proteome</keyword>
<dbReference type="InterPro" id="IPR020084">
    <property type="entry name" value="NUDIX_hydrolase_CS"/>
</dbReference>
<organism evidence="3 4">
    <name type="scientific">Antrihabitans stalactiti</name>
    <dbReference type="NCBI Taxonomy" id="2584121"/>
    <lineage>
        <taxon>Bacteria</taxon>
        <taxon>Bacillati</taxon>
        <taxon>Actinomycetota</taxon>
        <taxon>Actinomycetes</taxon>
        <taxon>Mycobacteriales</taxon>
        <taxon>Nocardiaceae</taxon>
        <taxon>Antrihabitans</taxon>
    </lineage>
</organism>
<dbReference type="GO" id="GO:0006167">
    <property type="term" value="P:AMP biosynthetic process"/>
    <property type="evidence" value="ECO:0007669"/>
    <property type="project" value="TreeGrafter"/>
</dbReference>
<evidence type="ECO:0000313" key="4">
    <source>
        <dbReference type="Proteomes" id="UP000535543"/>
    </source>
</evidence>
<reference evidence="3 4" key="2">
    <citation type="submission" date="2020-06" db="EMBL/GenBank/DDBJ databases">
        <title>Antribacter stalactiti gen. nov., sp. nov., a new member of the family Nacardiaceae isolated from a cave.</title>
        <authorList>
            <person name="Kim I.S."/>
        </authorList>
    </citation>
    <scope>NUCLEOTIDE SEQUENCE [LARGE SCALE GENOMIC DNA]</scope>
    <source>
        <strain evidence="3 4">YC2-7</strain>
    </source>
</reference>
<comment type="caution">
    <text evidence="3">The sequence shown here is derived from an EMBL/GenBank/DDBJ whole genome shotgun (WGS) entry which is preliminary data.</text>
</comment>
<dbReference type="GO" id="GO:0006754">
    <property type="term" value="P:ATP biosynthetic process"/>
    <property type="evidence" value="ECO:0007669"/>
    <property type="project" value="TreeGrafter"/>
</dbReference>
<dbReference type="Gene3D" id="3.90.79.10">
    <property type="entry name" value="Nucleoside Triphosphate Pyrophosphohydrolase"/>
    <property type="match status" value="1"/>
</dbReference>
<dbReference type="PANTHER" id="PTHR21340:SF7">
    <property type="entry name" value="NUDIX HYDROLASE DOMAIN-CONTAINING PROTEIN"/>
    <property type="match status" value="1"/>
</dbReference>
<evidence type="ECO:0000259" key="2">
    <source>
        <dbReference type="PROSITE" id="PS51462"/>
    </source>
</evidence>
<gene>
    <name evidence="3" type="ORF">FGL95_17445</name>
</gene>
<dbReference type="InterPro" id="IPR000086">
    <property type="entry name" value="NUDIX_hydrolase_dom"/>
</dbReference>
<dbReference type="AlphaFoldDB" id="A0A848KDA5"/>
<dbReference type="PANTHER" id="PTHR21340">
    <property type="entry name" value="DIADENOSINE 5,5-P1,P4-TETRAPHOSPHATE PYROPHOSPHOHYDROLASE MUTT"/>
    <property type="match status" value="1"/>
</dbReference>
<evidence type="ECO:0000313" key="3">
    <source>
        <dbReference type="EMBL" id="NMN96825.1"/>
    </source>
</evidence>
<evidence type="ECO:0000256" key="1">
    <source>
        <dbReference type="ARBA" id="ARBA00022801"/>
    </source>
</evidence>
<keyword evidence="1" id="KW-0378">Hydrolase</keyword>
<dbReference type="PROSITE" id="PS51462">
    <property type="entry name" value="NUDIX"/>
    <property type="match status" value="1"/>
</dbReference>
<dbReference type="EMBL" id="VCQU01000006">
    <property type="protein sequence ID" value="NMN96825.1"/>
    <property type="molecule type" value="Genomic_DNA"/>
</dbReference>
<feature type="domain" description="Nudix hydrolase" evidence="2">
    <location>
        <begin position="2"/>
        <end position="151"/>
    </location>
</feature>
<sequence length="156" mass="17318">MAVKLSAGTILYRVTDGGLEVLLGHMGGPFWARKDEGAWSIPKGEYVDGEEPRAAAVREFHEEMGAPLPEGELVELGAFKQSSAKQVIAFALEADFDADNIVSNTFEMEWPPRSGRLQSFPEIDRAAWFDVDTARRKLVKGQVPILDQLTEVRKSR</sequence>
<dbReference type="GO" id="GO:0004081">
    <property type="term" value="F:bis(5'-nucleosyl)-tetraphosphatase (asymmetrical) activity"/>
    <property type="evidence" value="ECO:0007669"/>
    <property type="project" value="TreeGrafter"/>
</dbReference>
<name>A0A848KDA5_9NOCA</name>
<protein>
    <submittedName>
        <fullName evidence="3">NUDIX domain-containing protein</fullName>
    </submittedName>
</protein>
<dbReference type="InterPro" id="IPR015797">
    <property type="entry name" value="NUDIX_hydrolase-like_dom_sf"/>
</dbReference>
<dbReference type="Pfam" id="PF00293">
    <property type="entry name" value="NUDIX"/>
    <property type="match status" value="1"/>
</dbReference>
<proteinExistence type="predicted"/>
<dbReference type="PROSITE" id="PS00893">
    <property type="entry name" value="NUDIX_BOX"/>
    <property type="match status" value="1"/>
</dbReference>